<dbReference type="GO" id="GO:0006457">
    <property type="term" value="P:protein folding"/>
    <property type="evidence" value="ECO:0007669"/>
    <property type="project" value="TreeGrafter"/>
</dbReference>
<proteinExistence type="predicted"/>
<reference evidence="7" key="1">
    <citation type="submission" date="2014-03" db="EMBL/GenBank/DDBJ databases">
        <authorList>
            <person name="Aksoy S."/>
            <person name="Warren W."/>
            <person name="Wilson R.K."/>
        </authorList>
    </citation>
    <scope>NUCLEOTIDE SEQUENCE [LARGE SCALE GENOMIC DNA]</scope>
    <source>
        <strain evidence="7">IAEA</strain>
    </source>
</reference>
<protein>
    <recommendedName>
        <fullName evidence="5">DNL-type domain-containing protein</fullName>
    </recommendedName>
</protein>
<reference evidence="6" key="2">
    <citation type="submission" date="2020-05" db="UniProtKB">
        <authorList>
            <consortium name="EnsemblMetazoa"/>
        </authorList>
    </citation>
    <scope>IDENTIFICATION</scope>
    <source>
        <strain evidence="6">IAEA</strain>
    </source>
</reference>
<accession>A0A1A9X045</accession>
<feature type="domain" description="DNL-type" evidence="5">
    <location>
        <begin position="66"/>
        <end position="152"/>
    </location>
</feature>
<dbReference type="STRING" id="37001.A0A1A9X045"/>
<dbReference type="AlphaFoldDB" id="A0A1A9X045"/>
<keyword evidence="7" id="KW-1185">Reference proteome</keyword>
<dbReference type="Pfam" id="PF05180">
    <property type="entry name" value="zf-DNL"/>
    <property type="match status" value="1"/>
</dbReference>
<dbReference type="EnsemblMetazoa" id="GBRI039318-RA">
    <property type="protein sequence ID" value="GBRI039318-PA"/>
    <property type="gene ID" value="GBRI039318"/>
</dbReference>
<sequence>MSLIWTLKRFFSSQRNLLNILKYANKELSSQCGQITQYRLMRLHQKLDSESSANNSCNKKGLGELNLKSKFQLVYTCKVCSTRNIKMISKVAYYKGVVIVRCDGCSNNHLIADNLNWFTDLNGKRNIEEILKEKVIKTPVNLDVMIICDWMI</sequence>
<dbReference type="GO" id="GO:0005739">
    <property type="term" value="C:mitochondrion"/>
    <property type="evidence" value="ECO:0007669"/>
    <property type="project" value="TreeGrafter"/>
</dbReference>
<organism evidence="6 7">
    <name type="scientific">Glossina brevipalpis</name>
    <dbReference type="NCBI Taxonomy" id="37001"/>
    <lineage>
        <taxon>Eukaryota</taxon>
        <taxon>Metazoa</taxon>
        <taxon>Ecdysozoa</taxon>
        <taxon>Arthropoda</taxon>
        <taxon>Hexapoda</taxon>
        <taxon>Insecta</taxon>
        <taxon>Pterygota</taxon>
        <taxon>Neoptera</taxon>
        <taxon>Endopterygota</taxon>
        <taxon>Diptera</taxon>
        <taxon>Brachycera</taxon>
        <taxon>Muscomorpha</taxon>
        <taxon>Hippoboscoidea</taxon>
        <taxon>Glossinidae</taxon>
        <taxon>Glossina</taxon>
    </lineage>
</organism>
<dbReference type="GO" id="GO:0008270">
    <property type="term" value="F:zinc ion binding"/>
    <property type="evidence" value="ECO:0007669"/>
    <property type="project" value="UniProtKB-KW"/>
</dbReference>
<dbReference type="GO" id="GO:0051087">
    <property type="term" value="F:protein-folding chaperone binding"/>
    <property type="evidence" value="ECO:0007669"/>
    <property type="project" value="TreeGrafter"/>
</dbReference>
<evidence type="ECO:0000256" key="3">
    <source>
        <dbReference type="ARBA" id="ARBA00022833"/>
    </source>
</evidence>
<dbReference type="InterPro" id="IPR007853">
    <property type="entry name" value="Znf_DNL-typ"/>
</dbReference>
<dbReference type="GO" id="GO:0030150">
    <property type="term" value="P:protein import into mitochondrial matrix"/>
    <property type="evidence" value="ECO:0007669"/>
    <property type="project" value="TreeGrafter"/>
</dbReference>
<evidence type="ECO:0000313" key="6">
    <source>
        <dbReference type="EnsemblMetazoa" id="GBRI039318-PA"/>
    </source>
</evidence>
<evidence type="ECO:0000313" key="7">
    <source>
        <dbReference type="Proteomes" id="UP000091820"/>
    </source>
</evidence>
<keyword evidence="1" id="KW-0479">Metal-binding</keyword>
<evidence type="ECO:0000256" key="1">
    <source>
        <dbReference type="ARBA" id="ARBA00022723"/>
    </source>
</evidence>
<dbReference type="GO" id="GO:0050821">
    <property type="term" value="P:protein stabilization"/>
    <property type="evidence" value="ECO:0007669"/>
    <property type="project" value="TreeGrafter"/>
</dbReference>
<dbReference type="InterPro" id="IPR024158">
    <property type="entry name" value="Mt_import_TIM15"/>
</dbReference>
<dbReference type="VEuPathDB" id="VectorBase:GBRI039318"/>
<evidence type="ECO:0000256" key="2">
    <source>
        <dbReference type="ARBA" id="ARBA00022771"/>
    </source>
</evidence>
<dbReference type="Proteomes" id="UP000091820">
    <property type="component" value="Unassembled WGS sequence"/>
</dbReference>
<evidence type="ECO:0000256" key="4">
    <source>
        <dbReference type="PROSITE-ProRule" id="PRU00834"/>
    </source>
</evidence>
<keyword evidence="2 4" id="KW-0863">Zinc-finger</keyword>
<dbReference type="PROSITE" id="PS51501">
    <property type="entry name" value="ZF_DNL"/>
    <property type="match status" value="1"/>
</dbReference>
<dbReference type="PANTHER" id="PTHR20922:SF13">
    <property type="entry name" value="DNL-TYPE ZINC FINGER PROTEIN"/>
    <property type="match status" value="1"/>
</dbReference>
<dbReference type="PANTHER" id="PTHR20922">
    <property type="entry name" value="DNL-TYPE ZINC FINGER PROTEIN"/>
    <property type="match status" value="1"/>
</dbReference>
<keyword evidence="3" id="KW-0862">Zinc</keyword>
<evidence type="ECO:0000259" key="5">
    <source>
        <dbReference type="PROSITE" id="PS51501"/>
    </source>
</evidence>
<name>A0A1A9X045_9MUSC</name>